<dbReference type="GO" id="GO:0008168">
    <property type="term" value="F:methyltransferase activity"/>
    <property type="evidence" value="ECO:0007669"/>
    <property type="project" value="UniProtKB-KW"/>
</dbReference>
<proteinExistence type="predicted"/>
<dbReference type="Gene3D" id="3.40.50.150">
    <property type="entry name" value="Vaccinia Virus protein VP39"/>
    <property type="match status" value="1"/>
</dbReference>
<protein>
    <submittedName>
        <fullName evidence="1">Class I SAM-dependent methyltransferase</fullName>
    </submittedName>
</protein>
<keyword evidence="1" id="KW-0808">Transferase</keyword>
<dbReference type="GO" id="GO:0032259">
    <property type="term" value="P:methylation"/>
    <property type="evidence" value="ECO:0007669"/>
    <property type="project" value="UniProtKB-KW"/>
</dbReference>
<evidence type="ECO:0000313" key="1">
    <source>
        <dbReference type="EMBL" id="RNI23975.1"/>
    </source>
</evidence>
<evidence type="ECO:0000313" key="2">
    <source>
        <dbReference type="Proteomes" id="UP000271678"/>
    </source>
</evidence>
<name>A0A3M9MFK8_9MICO</name>
<dbReference type="EMBL" id="RJJQ01000004">
    <property type="protein sequence ID" value="RNI23975.1"/>
    <property type="molecule type" value="Genomic_DNA"/>
</dbReference>
<organism evidence="1 2">
    <name type="scientific">Flexivirga caeni</name>
    <dbReference type="NCBI Taxonomy" id="2294115"/>
    <lineage>
        <taxon>Bacteria</taxon>
        <taxon>Bacillati</taxon>
        <taxon>Actinomycetota</taxon>
        <taxon>Actinomycetes</taxon>
        <taxon>Micrococcales</taxon>
        <taxon>Dermacoccaceae</taxon>
        <taxon>Flexivirga</taxon>
    </lineage>
</organism>
<accession>A0A3M9MFK8</accession>
<comment type="caution">
    <text evidence="1">The sequence shown here is derived from an EMBL/GenBank/DDBJ whole genome shotgun (WGS) entry which is preliminary data.</text>
</comment>
<gene>
    <name evidence="1" type="ORF">EFY87_05855</name>
</gene>
<dbReference type="SUPFAM" id="SSF53335">
    <property type="entry name" value="S-adenosyl-L-methionine-dependent methyltransferases"/>
    <property type="match status" value="1"/>
</dbReference>
<sequence length="273" mass="29892">MRSVFHSYAGPVRGERPVGAITRGTTSPNRLRRCDRWLLATQAARLRQAPAVPIVVDLGYGASPITAVELRDRVRRVRPDARVVGIEIDPERVAAAQPFTGNGLSFVRGGFELPVPGQVTVVRAFNVLRQYDESDVAGAWSRLQERLTPDGLVIDGTCDEIGRVMTWVALDRAGPVSLSLSLRLRGLNTPSIVAERLPKALIHRNVPGERIHAFLRAVDHAWAKAGPHASYGVRQRFVATATSLRADGWPLVDQPSRWRLGELSVAWEAVAPA</sequence>
<keyword evidence="1" id="KW-0489">Methyltransferase</keyword>
<dbReference type="AlphaFoldDB" id="A0A3M9MFK8"/>
<dbReference type="OrthoDB" id="5498854at2"/>
<reference evidence="1 2" key="1">
    <citation type="submission" date="2018-11" db="EMBL/GenBank/DDBJ databases">
        <title>Draft genome of Simplicispira Flexivirga sp. BO-16.</title>
        <authorList>
            <person name="Im W.T."/>
        </authorList>
    </citation>
    <scope>NUCLEOTIDE SEQUENCE [LARGE SCALE GENOMIC DNA]</scope>
    <source>
        <strain evidence="1 2">BO-16</strain>
    </source>
</reference>
<keyword evidence="2" id="KW-1185">Reference proteome</keyword>
<dbReference type="Proteomes" id="UP000271678">
    <property type="component" value="Unassembled WGS sequence"/>
</dbReference>
<dbReference type="InterPro" id="IPR029063">
    <property type="entry name" value="SAM-dependent_MTases_sf"/>
</dbReference>